<dbReference type="Gene3D" id="3.30.565.10">
    <property type="entry name" value="Histidine kinase-like ATPase, C-terminal domain"/>
    <property type="match status" value="1"/>
</dbReference>
<dbReference type="InterPro" id="IPR036890">
    <property type="entry name" value="HATPase_C_sf"/>
</dbReference>
<dbReference type="CDD" id="cd16917">
    <property type="entry name" value="HATPase_UhpB-NarQ-NarX-like"/>
    <property type="match status" value="1"/>
</dbReference>
<dbReference type="InterPro" id="IPR004358">
    <property type="entry name" value="Sig_transdc_His_kin-like_C"/>
</dbReference>
<dbReference type="SUPFAM" id="SSF55874">
    <property type="entry name" value="ATPase domain of HSP90 chaperone/DNA topoisomerase II/histidine kinase"/>
    <property type="match status" value="1"/>
</dbReference>
<sequence>TWKTKLLGKSIASGNKMQSLNELGEISEMLEATQHEAKAVIDQLHTSITSDKGFVPTLAQYATDFARQYGIRCELYVADGLVKLSSLAELELLCVAQEALNNARKHAEAGVVHLSLESKSDGTEMTIRDNGRGFDPDVTTQGYGLTVMEERVRSVGGQLSVNSSPGRGTKITVKLPTSQGL</sequence>
<dbReference type="PRINTS" id="PR00344">
    <property type="entry name" value="BCTRLSENSOR"/>
</dbReference>
<feature type="non-terminal residue" evidence="7">
    <location>
        <position position="1"/>
    </location>
</feature>
<evidence type="ECO:0000256" key="3">
    <source>
        <dbReference type="ARBA" id="ARBA00022679"/>
    </source>
</evidence>
<keyword evidence="3" id="KW-0808">Transferase</keyword>
<dbReference type="EMBL" id="BARV01031313">
    <property type="protein sequence ID" value="GAI36281.1"/>
    <property type="molecule type" value="Genomic_DNA"/>
</dbReference>
<organism evidence="7">
    <name type="scientific">marine sediment metagenome</name>
    <dbReference type="NCBI Taxonomy" id="412755"/>
    <lineage>
        <taxon>unclassified sequences</taxon>
        <taxon>metagenomes</taxon>
        <taxon>ecological metagenomes</taxon>
    </lineage>
</organism>
<evidence type="ECO:0000256" key="2">
    <source>
        <dbReference type="ARBA" id="ARBA00012438"/>
    </source>
</evidence>
<dbReference type="PANTHER" id="PTHR24421:SF10">
    <property type="entry name" value="NITRATE_NITRITE SENSOR PROTEIN NARQ"/>
    <property type="match status" value="1"/>
</dbReference>
<keyword evidence="4" id="KW-0418">Kinase</keyword>
<dbReference type="PROSITE" id="PS50109">
    <property type="entry name" value="HIS_KIN"/>
    <property type="match status" value="1"/>
</dbReference>
<comment type="catalytic activity">
    <reaction evidence="1">
        <text>ATP + protein L-histidine = ADP + protein N-phospho-L-histidine.</text>
        <dbReference type="EC" id="2.7.13.3"/>
    </reaction>
</comment>
<evidence type="ECO:0000256" key="1">
    <source>
        <dbReference type="ARBA" id="ARBA00000085"/>
    </source>
</evidence>
<name>X1P1G2_9ZZZZ</name>
<accession>X1P1G2</accession>
<feature type="region of interest" description="Disordered" evidence="5">
    <location>
        <begin position="161"/>
        <end position="181"/>
    </location>
</feature>
<dbReference type="GO" id="GO:0000160">
    <property type="term" value="P:phosphorelay signal transduction system"/>
    <property type="evidence" value="ECO:0007669"/>
    <property type="project" value="UniProtKB-KW"/>
</dbReference>
<dbReference type="EC" id="2.7.13.3" evidence="2"/>
<dbReference type="AlphaFoldDB" id="X1P1G2"/>
<dbReference type="GO" id="GO:0004673">
    <property type="term" value="F:protein histidine kinase activity"/>
    <property type="evidence" value="ECO:0007669"/>
    <property type="project" value="UniProtKB-EC"/>
</dbReference>
<feature type="domain" description="Histidine kinase" evidence="6">
    <location>
        <begin position="91"/>
        <end position="179"/>
    </location>
</feature>
<proteinExistence type="predicted"/>
<dbReference type="InterPro" id="IPR003594">
    <property type="entry name" value="HATPase_dom"/>
</dbReference>
<evidence type="ECO:0000313" key="7">
    <source>
        <dbReference type="EMBL" id="GAI36281.1"/>
    </source>
</evidence>
<comment type="caution">
    <text evidence="7">The sequence shown here is derived from an EMBL/GenBank/DDBJ whole genome shotgun (WGS) entry which is preliminary data.</text>
</comment>
<protein>
    <recommendedName>
        <fullName evidence="2">histidine kinase</fullName>
        <ecNumber evidence="2">2.7.13.3</ecNumber>
    </recommendedName>
</protein>
<evidence type="ECO:0000256" key="5">
    <source>
        <dbReference type="SAM" id="MobiDB-lite"/>
    </source>
</evidence>
<dbReference type="PANTHER" id="PTHR24421">
    <property type="entry name" value="NITRATE/NITRITE SENSOR PROTEIN NARX-RELATED"/>
    <property type="match status" value="1"/>
</dbReference>
<dbReference type="SMART" id="SM00387">
    <property type="entry name" value="HATPase_c"/>
    <property type="match status" value="1"/>
</dbReference>
<dbReference type="InterPro" id="IPR050482">
    <property type="entry name" value="Sensor_HK_TwoCompSys"/>
</dbReference>
<evidence type="ECO:0000259" key="6">
    <source>
        <dbReference type="PROSITE" id="PS50109"/>
    </source>
</evidence>
<evidence type="ECO:0000256" key="4">
    <source>
        <dbReference type="ARBA" id="ARBA00022777"/>
    </source>
</evidence>
<reference evidence="7" key="1">
    <citation type="journal article" date="2014" name="Front. Microbiol.">
        <title>High frequency of phylogenetically diverse reductive dehalogenase-homologous genes in deep subseafloor sedimentary metagenomes.</title>
        <authorList>
            <person name="Kawai M."/>
            <person name="Futagami T."/>
            <person name="Toyoda A."/>
            <person name="Takaki Y."/>
            <person name="Nishi S."/>
            <person name="Hori S."/>
            <person name="Arai W."/>
            <person name="Tsubouchi T."/>
            <person name="Morono Y."/>
            <person name="Uchiyama I."/>
            <person name="Ito T."/>
            <person name="Fujiyama A."/>
            <person name="Inagaki F."/>
            <person name="Takami H."/>
        </authorList>
    </citation>
    <scope>NUCLEOTIDE SEQUENCE</scope>
    <source>
        <strain evidence="7">Expedition CK06-06</strain>
    </source>
</reference>
<gene>
    <name evidence="7" type="ORF">S06H3_49580</name>
</gene>
<dbReference type="InterPro" id="IPR005467">
    <property type="entry name" value="His_kinase_dom"/>
</dbReference>
<dbReference type="Pfam" id="PF02518">
    <property type="entry name" value="HATPase_c"/>
    <property type="match status" value="1"/>
</dbReference>